<organism evidence="1 2">
    <name type="scientific">Pseudomonas phage EL</name>
    <dbReference type="NCBI Taxonomy" id="273133"/>
    <lineage>
        <taxon>Viruses</taxon>
        <taxon>Duplodnaviria</taxon>
        <taxon>Heunggongvirae</taxon>
        <taxon>Uroviricota</taxon>
        <taxon>Caudoviricetes</taxon>
        <taxon>Chimalliviridae</taxon>
        <taxon>Elvirus</taxon>
        <taxon>Elvirus EL</taxon>
    </lineage>
</organism>
<dbReference type="GeneID" id="5176799"/>
<name>Q2Z0W2_9CAUD</name>
<dbReference type="EMBL" id="AJ697969">
    <property type="protein sequence ID" value="CAG27213.1"/>
    <property type="molecule type" value="Genomic_DNA"/>
</dbReference>
<dbReference type="RefSeq" id="YP_418152.1">
    <property type="nucleotide sequence ID" value="NC_007623.1"/>
</dbReference>
<dbReference type="Proteomes" id="UP000001239">
    <property type="component" value="Segment"/>
</dbReference>
<reference evidence="1 2" key="3">
    <citation type="journal article" date="2004" name="Bioinformatics">
        <title>PHIRE, a deterministic approach to reveal regulatory elements in bacteriophage genomes.</title>
        <authorList>
            <person name="Lavigne R."/>
            <person name="Sun W.D."/>
            <person name="Volckaert G."/>
        </authorList>
    </citation>
    <scope>NUCLEOTIDE SEQUENCE [LARGE SCALE GENOMIC DNA]</scope>
</reference>
<sequence length="97" mass="10384">MNVQLPRSVTLDAYLQPDGTLMLGPGQAKVTINYHSDPQESINACIVFGGAMQAIVTFDETGQTPVSYTLLNPGGDYTVEQSVLNILSYFGVSAPMN</sequence>
<accession>Q2Z0W2</accession>
<reference evidence="1 2" key="4">
    <citation type="journal article" date="2005" name="J. Mol. Biol.">
        <title>Genome comparison of Pseudomonas aeruginosa large phages.</title>
        <authorList>
            <person name="Hertveldt K."/>
            <person name="Lavigne R."/>
            <person name="Pleteneva E."/>
            <person name="Sernova N."/>
            <person name="Kurochkina L."/>
            <person name="Korchevskii R."/>
            <person name="Robben J."/>
            <person name="Mesyanzhinov V."/>
            <person name="Krylov V.N."/>
            <person name="Volckaert G."/>
        </authorList>
    </citation>
    <scope>NUCLEOTIDE SEQUENCE</scope>
</reference>
<keyword evidence="2" id="KW-1185">Reference proteome</keyword>
<dbReference type="KEGG" id="vg:5176799"/>
<reference evidence="1 2" key="1">
    <citation type="journal article" date="2002" name="Genetika">
        <title>Phenogenetic characterization of a group of giant Phi KZ-like bacteriophages of Pseudomonas aeruginosa].</title>
        <authorList>
            <person name="Burkal'tseva M.V."/>
            <person name="Krylov V.N."/>
            <person name="Pleteneva E.A."/>
            <person name="Shaburova O.V."/>
            <person name="Krylov S.V."/>
            <person name="Volckaert G."/>
            <person name="Sykilinda N.N."/>
            <person name="Kurochkina L.P."/>
            <person name="Mesyanzhinov V.V."/>
        </authorList>
    </citation>
    <scope>NUCLEOTIDE SEQUENCE [LARGE SCALE GENOMIC DNA]</scope>
</reference>
<reference evidence="1 2" key="2">
    <citation type="journal article" date="2003" name="Res. Microbiol.">
        <title>Myoviridae bacteriophages of Pseudomonas aeruginosa: a long and complex evolutionary pathway.</title>
        <authorList>
            <person name="Krylov V.N."/>
            <person name="Pleteneva E.A."/>
            <person name="Bourkalsteva M.V."/>
            <person name="Shaburova O.V."/>
            <person name="Volckaert G."/>
            <person name="Sykilinda N.N."/>
            <person name="Kurochkina L.P."/>
            <person name="Mesyanzhinov V.V."/>
        </authorList>
    </citation>
    <scope>NUCLEOTIDE SEQUENCE [LARGE SCALE GENOMIC DNA]</scope>
</reference>
<evidence type="ECO:0000313" key="2">
    <source>
        <dbReference type="Proteomes" id="UP000001239"/>
    </source>
</evidence>
<proteinExistence type="predicted"/>
<protein>
    <submittedName>
        <fullName evidence="1">Uncharacterized protein</fullName>
    </submittedName>
</protein>
<evidence type="ECO:0000313" key="1">
    <source>
        <dbReference type="EMBL" id="CAG27213.1"/>
    </source>
</evidence>